<dbReference type="SUPFAM" id="SSF54593">
    <property type="entry name" value="Glyoxalase/Bleomycin resistance protein/Dihydroxybiphenyl dioxygenase"/>
    <property type="match status" value="1"/>
</dbReference>
<feature type="domain" description="VOC" evidence="1">
    <location>
        <begin position="3"/>
        <end position="128"/>
    </location>
</feature>
<organism evidence="2 3">
    <name type="scientific">Microbacterium rhizosphaerae</name>
    <dbReference type="NCBI Taxonomy" id="1678237"/>
    <lineage>
        <taxon>Bacteria</taxon>
        <taxon>Bacillati</taxon>
        <taxon>Actinomycetota</taxon>
        <taxon>Actinomycetes</taxon>
        <taxon>Micrococcales</taxon>
        <taxon>Microbacteriaceae</taxon>
        <taxon>Microbacterium</taxon>
    </lineage>
</organism>
<dbReference type="InterPro" id="IPR004360">
    <property type="entry name" value="Glyas_Fos-R_dOase_dom"/>
</dbReference>
<evidence type="ECO:0000259" key="1">
    <source>
        <dbReference type="PROSITE" id="PS51819"/>
    </source>
</evidence>
<dbReference type="Proteomes" id="UP001323798">
    <property type="component" value="Chromosome"/>
</dbReference>
<dbReference type="Gene3D" id="3.10.180.10">
    <property type="entry name" value="2,3-Dihydroxybiphenyl 1,2-Dioxygenase, domain 1"/>
    <property type="match status" value="1"/>
</dbReference>
<dbReference type="EMBL" id="CP139368">
    <property type="protein sequence ID" value="WPR90253.1"/>
    <property type="molecule type" value="Genomic_DNA"/>
</dbReference>
<accession>A0ABZ0SNN0</accession>
<proteinExistence type="predicted"/>
<dbReference type="InterPro" id="IPR037523">
    <property type="entry name" value="VOC_core"/>
</dbReference>
<keyword evidence="3" id="KW-1185">Reference proteome</keyword>
<dbReference type="InterPro" id="IPR029068">
    <property type="entry name" value="Glyas_Bleomycin-R_OHBP_Dase"/>
</dbReference>
<sequence>MALIDHLGLTVEDVPSAIAQWDPVLTALGYIRHDAEVGVSWSNGTQTELILRPPREPGTGPHVHGRVGWQHLAFDIASPEEVDRLHGIALDAGWIAVRDPKLYPRFNDRYYASFVEDANGIRIEFAYNPPRDAH</sequence>
<protein>
    <recommendedName>
        <fullName evidence="1">VOC domain-containing protein</fullName>
    </recommendedName>
</protein>
<reference evidence="2 3" key="1">
    <citation type="submission" date="2023-11" db="EMBL/GenBank/DDBJ databases">
        <title>Genome sequence of Microbacterium rhizosphaerae KACC 19337.</title>
        <authorList>
            <person name="Choi H."/>
            <person name="Kim S."/>
            <person name="Kim Y."/>
            <person name="Kwon S.-W."/>
            <person name="Heo J."/>
        </authorList>
    </citation>
    <scope>NUCLEOTIDE SEQUENCE [LARGE SCALE GENOMIC DNA]</scope>
    <source>
        <strain evidence="2 3">KACC 19337</strain>
    </source>
</reference>
<gene>
    <name evidence="2" type="ORF">SM116_02915</name>
</gene>
<dbReference type="PANTHER" id="PTHR35006:SF2">
    <property type="entry name" value="GLYOXALASE FAMILY PROTEIN (AFU_ORTHOLOGUE AFUA_5G14830)"/>
    <property type="match status" value="1"/>
</dbReference>
<dbReference type="PROSITE" id="PS51819">
    <property type="entry name" value="VOC"/>
    <property type="match status" value="1"/>
</dbReference>
<dbReference type="RefSeq" id="WP_320942965.1">
    <property type="nucleotide sequence ID" value="NZ_BAABEU010000011.1"/>
</dbReference>
<dbReference type="Pfam" id="PF00903">
    <property type="entry name" value="Glyoxalase"/>
    <property type="match status" value="1"/>
</dbReference>
<evidence type="ECO:0000313" key="3">
    <source>
        <dbReference type="Proteomes" id="UP001323798"/>
    </source>
</evidence>
<name>A0ABZ0SNN0_9MICO</name>
<evidence type="ECO:0000313" key="2">
    <source>
        <dbReference type="EMBL" id="WPR90253.1"/>
    </source>
</evidence>
<dbReference type="PANTHER" id="PTHR35006">
    <property type="entry name" value="GLYOXALASE FAMILY PROTEIN (AFU_ORTHOLOGUE AFUA_5G14830)"/>
    <property type="match status" value="1"/>
</dbReference>